<dbReference type="Gene3D" id="1.20.810.10">
    <property type="entry name" value="Cytochrome Bc1 Complex, Chain C"/>
    <property type="match status" value="1"/>
</dbReference>
<proteinExistence type="inferred from homology"/>
<evidence type="ECO:0000256" key="7">
    <source>
        <dbReference type="ARBA" id="ARBA00022692"/>
    </source>
</evidence>
<keyword evidence="5 16" id="KW-0349">Heme</keyword>
<evidence type="ECO:0000256" key="14">
    <source>
        <dbReference type="ARBA" id="ARBA00023128"/>
    </source>
</evidence>
<comment type="similarity">
    <text evidence="16">Belongs to the cytochrome b family.</text>
</comment>
<feature type="domain" description="Cytochrome b/b6 N-terminal region profile" evidence="17">
    <location>
        <begin position="1"/>
        <end position="209"/>
    </location>
</feature>
<dbReference type="InterPro" id="IPR036150">
    <property type="entry name" value="Cyt_b/b6_C_sf"/>
</dbReference>
<evidence type="ECO:0000256" key="6">
    <source>
        <dbReference type="ARBA" id="ARBA00022660"/>
    </source>
</evidence>
<keyword evidence="12 16" id="KW-0408">Iron</keyword>
<evidence type="ECO:0000256" key="13">
    <source>
        <dbReference type="ARBA" id="ARBA00023075"/>
    </source>
</evidence>
<feature type="transmembrane region" description="Helical" evidence="16">
    <location>
        <begin position="229"/>
        <end position="250"/>
    </location>
</feature>
<dbReference type="PROSITE" id="PS51257">
    <property type="entry name" value="PROKAR_LIPOPROTEIN"/>
    <property type="match status" value="1"/>
</dbReference>
<accession>A0A481P881</accession>
<keyword evidence="15 16" id="KW-0472">Membrane</keyword>
<evidence type="ECO:0000259" key="17">
    <source>
        <dbReference type="PROSITE" id="PS51002"/>
    </source>
</evidence>
<keyword evidence="4 16" id="KW-0813">Transport</keyword>
<dbReference type="GO" id="GO:0008121">
    <property type="term" value="F:quinol-cytochrome-c reductase activity"/>
    <property type="evidence" value="ECO:0007669"/>
    <property type="project" value="TreeGrafter"/>
</dbReference>
<feature type="transmembrane region" description="Helical" evidence="16">
    <location>
        <begin position="76"/>
        <end position="95"/>
    </location>
</feature>
<evidence type="ECO:0000256" key="12">
    <source>
        <dbReference type="ARBA" id="ARBA00023004"/>
    </source>
</evidence>
<evidence type="ECO:0000256" key="15">
    <source>
        <dbReference type="ARBA" id="ARBA00023136"/>
    </source>
</evidence>
<feature type="transmembrane region" description="Helical" evidence="16">
    <location>
        <begin position="178"/>
        <end position="199"/>
    </location>
</feature>
<comment type="function">
    <text evidence="1 16">Component of the ubiquinol-cytochrome c reductase complex (complex III or cytochrome b-c1 complex) that is part of the mitochondrial respiratory chain. The b-c1 complex mediates electron transfer from ubiquinol to cytochrome c. Contributes to the generation of a proton gradient across the mitochondrial membrane that is then used for ATP synthesis.</text>
</comment>
<comment type="subcellular location">
    <subcellularLocation>
        <location evidence="2">Mitochondrion inner membrane</location>
        <topology evidence="2">Multi-pass membrane protein</topology>
    </subcellularLocation>
</comment>
<dbReference type="GO" id="GO:0046872">
    <property type="term" value="F:metal ion binding"/>
    <property type="evidence" value="ECO:0007669"/>
    <property type="project" value="UniProtKB-UniRule"/>
</dbReference>
<evidence type="ECO:0000256" key="8">
    <source>
        <dbReference type="ARBA" id="ARBA00022723"/>
    </source>
</evidence>
<keyword evidence="14 16" id="KW-0496">Mitochondrion</keyword>
<evidence type="ECO:0000256" key="1">
    <source>
        <dbReference type="ARBA" id="ARBA00002566"/>
    </source>
</evidence>
<feature type="transmembrane region" description="Helical" evidence="16">
    <location>
        <begin position="140"/>
        <end position="166"/>
    </location>
</feature>
<evidence type="ECO:0000256" key="10">
    <source>
        <dbReference type="ARBA" id="ARBA00022982"/>
    </source>
</evidence>
<gene>
    <name evidence="19" type="primary">CYTB</name>
</gene>
<dbReference type="SUPFAM" id="SSF81648">
    <property type="entry name" value="a domain/subunit of cytochrome bc1 complex (Ubiquinol-cytochrome c reductase)"/>
    <property type="match status" value="1"/>
</dbReference>
<feature type="transmembrane region" description="Helical" evidence="16">
    <location>
        <begin position="28"/>
        <end position="56"/>
    </location>
</feature>
<evidence type="ECO:0000256" key="3">
    <source>
        <dbReference type="ARBA" id="ARBA00013531"/>
    </source>
</evidence>
<keyword evidence="6 16" id="KW-0679">Respiratory chain</keyword>
<feature type="domain" description="Cytochrome b/b6 C-terminal region profile" evidence="18">
    <location>
        <begin position="210"/>
        <end position="376"/>
    </location>
</feature>
<reference evidence="19" key="1">
    <citation type="journal article" date="2019" name="Genome Biol. Evol.">
        <title>Mitogenomics Reveals a Novel Genetic Code in Hemichordata.</title>
        <authorList>
            <person name="Li Y."/>
            <person name="Kocot K.M."/>
            <person name="Tassia M.G."/>
            <person name="Cannon J.T."/>
            <person name="Bernt M."/>
            <person name="Halanych K.M."/>
        </authorList>
    </citation>
    <scope>NUCLEOTIDE SEQUENCE</scope>
</reference>
<dbReference type="PROSITE" id="PS51003">
    <property type="entry name" value="CYTB_CTER"/>
    <property type="match status" value="1"/>
</dbReference>
<keyword evidence="11 16" id="KW-1133">Transmembrane helix</keyword>
<sequence length="376" mass="42188">MFGRRKELVLGVLGEGFVDFRSPINLSWLWTFGSCLGVGLIIQVMSGLFLACHYVPSLECAFSSVSHIERDVSYGWLLRGVHANGASLFFVCLYLHVGRGWYYSSWLQGFKVWYTGYSLLLLSMAVAFLGYVLPWGNMSYWAAMVITNLFSAVPFVGGGLVGWLWGGFCVGDATLKRFFVGHFFFPFIMLGVAFLHIVYLHEKGSSNSVTGGWSMWNSSFHGLYTWKDLVGFIFYFLCVLFISFLVPYVFMDSSNFYLADPLSTPTHIQPEWYFLFPYAVLRAVPSKGLGVLAFVLAIGLFGVLPYLGGSGDIYGVWSPKYQVWMGLLWGWFGCLVFLGACPAEFPYVTFSRLVCCEVLVGIGWGLYINSFVKLVD</sequence>
<name>A0A481P881_9BILA</name>
<feature type="transmembrane region" description="Helical" evidence="16">
    <location>
        <begin position="289"/>
        <end position="309"/>
    </location>
</feature>
<dbReference type="InterPro" id="IPR027387">
    <property type="entry name" value="Cytb/b6-like_sf"/>
</dbReference>
<dbReference type="AlphaFoldDB" id="A0A481P881"/>
<organism evidence="19">
    <name type="scientific">Cephalodiscus hodgsoni</name>
    <dbReference type="NCBI Taxonomy" id="560606"/>
    <lineage>
        <taxon>Eukaryota</taxon>
        <taxon>Metazoa</taxon>
        <taxon>Hemichordata</taxon>
        <taxon>Pterobranchia</taxon>
        <taxon>Cephalodiscida</taxon>
        <taxon>Cephalodiscidae</taxon>
        <taxon>Cephalodiscus</taxon>
    </lineage>
</organism>
<dbReference type="SUPFAM" id="SSF81342">
    <property type="entry name" value="Transmembrane di-heme cytochromes"/>
    <property type="match status" value="1"/>
</dbReference>
<dbReference type="PROSITE" id="PS51002">
    <property type="entry name" value="CYTB_NTER"/>
    <property type="match status" value="1"/>
</dbReference>
<keyword evidence="8 16" id="KW-0479">Metal-binding</keyword>
<evidence type="ECO:0000256" key="9">
    <source>
        <dbReference type="ARBA" id="ARBA00022792"/>
    </source>
</evidence>
<dbReference type="InterPro" id="IPR048259">
    <property type="entry name" value="Cytochrome_b_N_euk/bac"/>
</dbReference>
<comment type="cofactor">
    <cofactor evidence="16">
        <name>heme b</name>
        <dbReference type="ChEBI" id="CHEBI:60344"/>
    </cofactor>
    <text evidence="16">Binds 2 heme groups non-covalently.</text>
</comment>
<dbReference type="GO" id="GO:0016491">
    <property type="term" value="F:oxidoreductase activity"/>
    <property type="evidence" value="ECO:0007669"/>
    <property type="project" value="UniProtKB-UniRule"/>
</dbReference>
<evidence type="ECO:0000256" key="5">
    <source>
        <dbReference type="ARBA" id="ARBA00022617"/>
    </source>
</evidence>
<evidence type="ECO:0000256" key="2">
    <source>
        <dbReference type="ARBA" id="ARBA00004448"/>
    </source>
</evidence>
<feature type="transmembrane region" description="Helical" evidence="16">
    <location>
        <begin position="353"/>
        <end position="372"/>
    </location>
</feature>
<dbReference type="Pfam" id="PF00033">
    <property type="entry name" value="Cytochrome_B"/>
    <property type="match status" value="1"/>
</dbReference>
<dbReference type="GO" id="GO:0006122">
    <property type="term" value="P:mitochondrial electron transport, ubiquinol to cytochrome c"/>
    <property type="evidence" value="ECO:0007669"/>
    <property type="project" value="TreeGrafter"/>
</dbReference>
<dbReference type="Pfam" id="PF00032">
    <property type="entry name" value="Cytochrom_B_C"/>
    <property type="match status" value="1"/>
</dbReference>
<dbReference type="PANTHER" id="PTHR19271:SF16">
    <property type="entry name" value="CYTOCHROME B"/>
    <property type="match status" value="1"/>
</dbReference>
<evidence type="ECO:0000313" key="19">
    <source>
        <dbReference type="EMBL" id="QAV59294.1"/>
    </source>
</evidence>
<keyword evidence="7 16" id="KW-0812">Transmembrane</keyword>
<keyword evidence="13" id="KW-0830">Ubiquinone</keyword>
<dbReference type="PANTHER" id="PTHR19271">
    <property type="entry name" value="CYTOCHROME B"/>
    <property type="match status" value="1"/>
</dbReference>
<geneLocation type="mitochondrion" evidence="19"/>
<evidence type="ECO:0000256" key="4">
    <source>
        <dbReference type="ARBA" id="ARBA00022448"/>
    </source>
</evidence>
<dbReference type="CDD" id="cd00284">
    <property type="entry name" value="Cytochrome_b_N"/>
    <property type="match status" value="1"/>
</dbReference>
<evidence type="ECO:0000256" key="16">
    <source>
        <dbReference type="RuleBase" id="RU362117"/>
    </source>
</evidence>
<dbReference type="InterPro" id="IPR005798">
    <property type="entry name" value="Cyt_b/b6_C"/>
</dbReference>
<feature type="transmembrane region" description="Helical" evidence="16">
    <location>
        <begin position="321"/>
        <end position="341"/>
    </location>
</feature>
<protein>
    <recommendedName>
        <fullName evidence="3 16">Cytochrome b</fullName>
    </recommendedName>
</protein>
<dbReference type="EMBL" id="MF374802">
    <property type="protein sequence ID" value="QAV59294.1"/>
    <property type="molecule type" value="Genomic_DNA"/>
</dbReference>
<evidence type="ECO:0000256" key="11">
    <source>
        <dbReference type="ARBA" id="ARBA00022989"/>
    </source>
</evidence>
<dbReference type="GO" id="GO:0005743">
    <property type="term" value="C:mitochondrial inner membrane"/>
    <property type="evidence" value="ECO:0007669"/>
    <property type="project" value="UniProtKB-SubCell"/>
</dbReference>
<keyword evidence="10 16" id="KW-0249">Electron transport</keyword>
<keyword evidence="9" id="KW-0999">Mitochondrion inner membrane</keyword>
<dbReference type="InterPro" id="IPR005797">
    <property type="entry name" value="Cyt_b/b6_N"/>
</dbReference>
<evidence type="ECO:0000259" key="18">
    <source>
        <dbReference type="PROSITE" id="PS51003"/>
    </source>
</evidence>
<feature type="transmembrane region" description="Helical" evidence="16">
    <location>
        <begin position="116"/>
        <end position="134"/>
    </location>
</feature>
<dbReference type="InterPro" id="IPR016174">
    <property type="entry name" value="Di-haem_cyt_TM"/>
</dbReference>